<feature type="region of interest" description="Disordered" evidence="1">
    <location>
        <begin position="96"/>
        <end position="117"/>
    </location>
</feature>
<evidence type="ECO:0000256" key="1">
    <source>
        <dbReference type="SAM" id="MobiDB-lite"/>
    </source>
</evidence>
<keyword evidence="4" id="KW-1185">Reference proteome</keyword>
<sequence length="250" mass="27729">MPVRQSWFEAGVCARPADRGAAEAAVERIYLRLGRSRPHFHWVESPRAALPLLRGRPGHAVLRQWISVRPPAGEPPFVSLVAAGLSRLRGALDAAADHPDLSAPPRKSAKEKRPELATLRPEEALDAGYPLREVLRHGVQETLSHSIAAGLAWPVRRALGVPDRVPVGWYGQQDVPWIAYYDALRTLGLAAYRPSDEAAFEDWVLLAGATGWWWPDERVCVLSDRPAAITHDQHRVRAVTFRDGWSPPLP</sequence>
<protein>
    <recommendedName>
        <fullName evidence="2">DUF6745 domain-containing protein</fullName>
    </recommendedName>
</protein>
<accession>A0A917UEX0</accession>
<dbReference type="InterPro" id="IPR046633">
    <property type="entry name" value="DUF6745"/>
</dbReference>
<dbReference type="AlphaFoldDB" id="A0A917UEX0"/>
<dbReference type="EMBL" id="BMPI01000096">
    <property type="protein sequence ID" value="GGM84293.1"/>
    <property type="molecule type" value="Genomic_DNA"/>
</dbReference>
<feature type="domain" description="DUF6745" evidence="2">
    <location>
        <begin position="171"/>
        <end position="234"/>
    </location>
</feature>
<dbReference type="Proteomes" id="UP000642070">
    <property type="component" value="Unassembled WGS sequence"/>
</dbReference>
<proteinExistence type="predicted"/>
<reference evidence="3" key="1">
    <citation type="journal article" date="2014" name="Int. J. Syst. Evol. Microbiol.">
        <title>Complete genome sequence of Corynebacterium casei LMG S-19264T (=DSM 44701T), isolated from a smear-ripened cheese.</title>
        <authorList>
            <consortium name="US DOE Joint Genome Institute (JGI-PGF)"/>
            <person name="Walter F."/>
            <person name="Albersmeier A."/>
            <person name="Kalinowski J."/>
            <person name="Ruckert C."/>
        </authorList>
    </citation>
    <scope>NUCLEOTIDE SEQUENCE</scope>
    <source>
        <strain evidence="3">JCM 19831</strain>
    </source>
</reference>
<comment type="caution">
    <text evidence="3">The sequence shown here is derived from an EMBL/GenBank/DDBJ whole genome shotgun (WGS) entry which is preliminary data.</text>
</comment>
<organism evidence="3 4">
    <name type="scientific">Dactylosporangium sucinum</name>
    <dbReference type="NCBI Taxonomy" id="1424081"/>
    <lineage>
        <taxon>Bacteria</taxon>
        <taxon>Bacillati</taxon>
        <taxon>Actinomycetota</taxon>
        <taxon>Actinomycetes</taxon>
        <taxon>Micromonosporales</taxon>
        <taxon>Micromonosporaceae</taxon>
        <taxon>Dactylosporangium</taxon>
    </lineage>
</organism>
<dbReference type="Pfam" id="PF20530">
    <property type="entry name" value="DUF6745"/>
    <property type="match status" value="1"/>
</dbReference>
<evidence type="ECO:0000259" key="2">
    <source>
        <dbReference type="Pfam" id="PF20530"/>
    </source>
</evidence>
<name>A0A917UEX0_9ACTN</name>
<evidence type="ECO:0000313" key="3">
    <source>
        <dbReference type="EMBL" id="GGM84293.1"/>
    </source>
</evidence>
<evidence type="ECO:0000313" key="4">
    <source>
        <dbReference type="Proteomes" id="UP000642070"/>
    </source>
</evidence>
<reference evidence="3" key="2">
    <citation type="submission" date="2020-09" db="EMBL/GenBank/DDBJ databases">
        <authorList>
            <person name="Sun Q."/>
            <person name="Ohkuma M."/>
        </authorList>
    </citation>
    <scope>NUCLEOTIDE SEQUENCE</scope>
    <source>
        <strain evidence="3">JCM 19831</strain>
    </source>
</reference>
<gene>
    <name evidence="3" type="ORF">GCM10007977_102240</name>
</gene>